<feature type="transmembrane region" description="Helical" evidence="7">
    <location>
        <begin position="162"/>
        <end position="182"/>
    </location>
</feature>
<dbReference type="InterPro" id="IPR023408">
    <property type="entry name" value="MscS_beta-dom_sf"/>
</dbReference>
<evidence type="ECO:0000313" key="10">
    <source>
        <dbReference type="EMBL" id="NGZ84813.1"/>
    </source>
</evidence>
<dbReference type="RefSeq" id="WP_166102446.1">
    <property type="nucleotide sequence ID" value="NZ_JAADJT010000004.1"/>
</dbReference>
<evidence type="ECO:0000256" key="4">
    <source>
        <dbReference type="ARBA" id="ARBA00022692"/>
    </source>
</evidence>
<protein>
    <submittedName>
        <fullName evidence="10">Mechanosensitive ion channel family protein</fullName>
    </submittedName>
</protein>
<feature type="domain" description="Mechanosensitive ion channel transmembrane helices 2/3" evidence="9">
    <location>
        <begin position="144"/>
        <end position="183"/>
    </location>
</feature>
<keyword evidence="11" id="KW-1185">Reference proteome</keyword>
<organism evidence="10 11">
    <name type="scientific">Duganella aceris</name>
    <dbReference type="NCBI Taxonomy" id="2703883"/>
    <lineage>
        <taxon>Bacteria</taxon>
        <taxon>Pseudomonadati</taxon>
        <taxon>Pseudomonadota</taxon>
        <taxon>Betaproteobacteria</taxon>
        <taxon>Burkholderiales</taxon>
        <taxon>Oxalobacteraceae</taxon>
        <taxon>Telluria group</taxon>
        <taxon>Duganella</taxon>
    </lineage>
</organism>
<evidence type="ECO:0000256" key="5">
    <source>
        <dbReference type="ARBA" id="ARBA00022989"/>
    </source>
</evidence>
<feature type="transmembrane region" description="Helical" evidence="7">
    <location>
        <begin position="18"/>
        <end position="39"/>
    </location>
</feature>
<dbReference type="Gene3D" id="2.30.30.60">
    <property type="match status" value="1"/>
</dbReference>
<evidence type="ECO:0000256" key="3">
    <source>
        <dbReference type="ARBA" id="ARBA00022475"/>
    </source>
</evidence>
<comment type="similarity">
    <text evidence="2">Belongs to the MscS (TC 1.A.23) family.</text>
</comment>
<dbReference type="InterPro" id="IPR010920">
    <property type="entry name" value="LSM_dom_sf"/>
</dbReference>
<evidence type="ECO:0000256" key="6">
    <source>
        <dbReference type="ARBA" id="ARBA00023136"/>
    </source>
</evidence>
<dbReference type="SUPFAM" id="SSF82861">
    <property type="entry name" value="Mechanosensitive channel protein MscS (YggB), transmembrane region"/>
    <property type="match status" value="1"/>
</dbReference>
<evidence type="ECO:0000259" key="9">
    <source>
        <dbReference type="Pfam" id="PF21088"/>
    </source>
</evidence>
<dbReference type="PANTHER" id="PTHR30566">
    <property type="entry name" value="YNAI-RELATED MECHANOSENSITIVE ION CHANNEL"/>
    <property type="match status" value="1"/>
</dbReference>
<dbReference type="InterPro" id="IPR011066">
    <property type="entry name" value="MscS_channel_C_sf"/>
</dbReference>
<feature type="transmembrane region" description="Helical" evidence="7">
    <location>
        <begin position="135"/>
        <end position="156"/>
    </location>
</feature>
<dbReference type="EMBL" id="JAADJT010000004">
    <property type="protein sequence ID" value="NGZ84813.1"/>
    <property type="molecule type" value="Genomic_DNA"/>
</dbReference>
<name>A0ABX0FJS1_9BURK</name>
<accession>A0ABX0FJS1</accession>
<dbReference type="Gene3D" id="1.10.287.1260">
    <property type="match status" value="1"/>
</dbReference>
<comment type="subcellular location">
    <subcellularLocation>
        <location evidence="1">Cell membrane</location>
        <topology evidence="1">Multi-pass membrane protein</topology>
    </subcellularLocation>
</comment>
<dbReference type="Gene3D" id="3.30.70.100">
    <property type="match status" value="1"/>
</dbReference>
<keyword evidence="3" id="KW-1003">Cell membrane</keyword>
<dbReference type="SUPFAM" id="SSF82689">
    <property type="entry name" value="Mechanosensitive channel protein MscS (YggB), C-terminal domain"/>
    <property type="match status" value="1"/>
</dbReference>
<sequence length="374" mass="40659">MDIQKFYTPLVGVSSEDWLLAIGASVISFVAIHGGVVLLRKALCRMAERGQGGKPLSELLKGTLARTSNVAVILISLLIGVSLLDLAPPWDQRVQHLSFVVLGLQLLLYLDRAVTIGTRRYFQQPLDDDDAPSTVANTLVSMGVKALLWVIFFLAVLSNFGINVTTFVASLGIGGIAIALAVQNILGDLFASLSIAVDKPFEVGDAIAVLNTSGTVEHVGLKTTRIRADSGEQIVISNADLLKNVVRNYKRMTTRRVQFSLRVNPSTPAALAASIPGELKAIIEQQQDVRFERVHLKAVSQEALEFELVFYILNSSYASYMDAQQAILLAAMEKFDQLGVTINNPAQHLVLERQLRTDAPALRPGPPALKVQPR</sequence>
<dbReference type="Pfam" id="PF00924">
    <property type="entry name" value="MS_channel_2nd"/>
    <property type="match status" value="1"/>
</dbReference>
<keyword evidence="5 7" id="KW-1133">Transmembrane helix</keyword>
<keyword evidence="4 7" id="KW-0812">Transmembrane</keyword>
<evidence type="ECO:0000313" key="11">
    <source>
        <dbReference type="Proteomes" id="UP000666369"/>
    </source>
</evidence>
<dbReference type="InterPro" id="IPR049142">
    <property type="entry name" value="MS_channel_1st"/>
</dbReference>
<feature type="transmembrane region" description="Helical" evidence="7">
    <location>
        <begin position="64"/>
        <end position="84"/>
    </location>
</feature>
<dbReference type="InterPro" id="IPR011014">
    <property type="entry name" value="MscS_channel_TM-2"/>
</dbReference>
<comment type="caution">
    <text evidence="10">The sequence shown here is derived from an EMBL/GenBank/DDBJ whole genome shotgun (WGS) entry which is preliminary data.</text>
</comment>
<dbReference type="Proteomes" id="UP000666369">
    <property type="component" value="Unassembled WGS sequence"/>
</dbReference>
<feature type="domain" description="Mechanosensitive ion channel MscS" evidence="8">
    <location>
        <begin position="184"/>
        <end position="251"/>
    </location>
</feature>
<reference evidence="11" key="1">
    <citation type="submission" date="2023-07" db="EMBL/GenBank/DDBJ databases">
        <title>Duganella aceri sp. nov., isolated from tree sap.</title>
        <authorList>
            <person name="Kim I.S."/>
        </authorList>
    </citation>
    <scope>NUCLEOTIDE SEQUENCE [LARGE SCALE GENOMIC DNA]</scope>
    <source>
        <strain evidence="11">SAP-35</strain>
    </source>
</reference>
<keyword evidence="6 7" id="KW-0472">Membrane</keyword>
<evidence type="ECO:0000256" key="2">
    <source>
        <dbReference type="ARBA" id="ARBA00008017"/>
    </source>
</evidence>
<dbReference type="SUPFAM" id="SSF50182">
    <property type="entry name" value="Sm-like ribonucleoproteins"/>
    <property type="match status" value="1"/>
</dbReference>
<dbReference type="Pfam" id="PF21088">
    <property type="entry name" value="MS_channel_1st"/>
    <property type="match status" value="1"/>
</dbReference>
<dbReference type="InterPro" id="IPR006685">
    <property type="entry name" value="MscS_channel_2nd"/>
</dbReference>
<evidence type="ECO:0000256" key="1">
    <source>
        <dbReference type="ARBA" id="ARBA00004651"/>
    </source>
</evidence>
<dbReference type="PANTHER" id="PTHR30566:SF25">
    <property type="entry name" value="INNER MEMBRANE PROTEIN"/>
    <property type="match status" value="1"/>
</dbReference>
<evidence type="ECO:0000256" key="7">
    <source>
        <dbReference type="SAM" id="Phobius"/>
    </source>
</evidence>
<proteinExistence type="inferred from homology"/>
<evidence type="ECO:0000259" key="8">
    <source>
        <dbReference type="Pfam" id="PF00924"/>
    </source>
</evidence>
<gene>
    <name evidence="10" type="ORF">GW587_11165</name>
</gene>